<gene>
    <name evidence="24" type="ORF">MATL_G00253410</name>
</gene>
<evidence type="ECO:0000256" key="19">
    <source>
        <dbReference type="ARBA" id="ARBA00057179"/>
    </source>
</evidence>
<evidence type="ECO:0000256" key="1">
    <source>
        <dbReference type="ARBA" id="ARBA00004408"/>
    </source>
</evidence>
<dbReference type="GO" id="GO:0005730">
    <property type="term" value="C:nucleolus"/>
    <property type="evidence" value="ECO:0007669"/>
    <property type="project" value="UniProtKB-SubCell"/>
</dbReference>
<evidence type="ECO:0000256" key="15">
    <source>
        <dbReference type="ARBA" id="ARBA00048740"/>
    </source>
</evidence>
<comment type="similarity">
    <text evidence="13">Belongs to the methyltransferase superfamily. Trimethylguanosine synthase family.</text>
</comment>
<reference evidence="24" key="1">
    <citation type="submission" date="2021-01" db="EMBL/GenBank/DDBJ databases">
        <authorList>
            <person name="Zahm M."/>
            <person name="Roques C."/>
            <person name="Cabau C."/>
            <person name="Klopp C."/>
            <person name="Donnadieu C."/>
            <person name="Jouanno E."/>
            <person name="Lampietro C."/>
            <person name="Louis A."/>
            <person name="Herpin A."/>
            <person name="Echchiki A."/>
            <person name="Berthelot C."/>
            <person name="Parey E."/>
            <person name="Roest-Crollius H."/>
            <person name="Braasch I."/>
            <person name="Postlethwait J."/>
            <person name="Bobe J."/>
            <person name="Montfort J."/>
            <person name="Bouchez O."/>
            <person name="Begum T."/>
            <person name="Mejri S."/>
            <person name="Adams A."/>
            <person name="Chen W.-J."/>
            <person name="Guiguen Y."/>
        </authorList>
    </citation>
    <scope>NUCLEOTIDE SEQUENCE</scope>
    <source>
        <strain evidence="24">YG-15Mar2019-1</strain>
        <tissue evidence="24">Brain</tissue>
    </source>
</reference>
<comment type="function">
    <text evidence="19">Catalyzes the 2 serial methylation steps for the conversion of the 7-monomethylguanosine (m(7)G) caps of snRNAs and snoRNAs to a 2,2,7-trimethylguanosine (m(2,2,7)G) cap structure. The enzyme is specific for guanine, and N7 methylation must precede N2 methylation. Hypermethylation of the m7G cap of U snRNAs leads to their concentration in nuclear foci, their colocalization with coilin and the formation of canonical Cajal bodies (CBs). Plays a role in transcriptional regulation.</text>
</comment>
<feature type="region of interest" description="Disordered" evidence="23">
    <location>
        <begin position="54"/>
        <end position="82"/>
    </location>
</feature>
<evidence type="ECO:0000313" key="24">
    <source>
        <dbReference type="EMBL" id="KAG7455153.1"/>
    </source>
</evidence>
<feature type="compositionally biased region" description="Acidic residues" evidence="23">
    <location>
        <begin position="59"/>
        <end position="77"/>
    </location>
</feature>
<keyword evidence="8" id="KW-0808">Transferase</keyword>
<dbReference type="GO" id="GO:0015030">
    <property type="term" value="C:Cajal body"/>
    <property type="evidence" value="ECO:0007669"/>
    <property type="project" value="UniProtKB-SubCell"/>
</dbReference>
<dbReference type="GO" id="GO:0071164">
    <property type="term" value="F:RNA cap trimethylguanosine synthase activity"/>
    <property type="evidence" value="ECO:0007669"/>
    <property type="project" value="TreeGrafter"/>
</dbReference>
<keyword evidence="7" id="KW-0489">Methyltransferase</keyword>
<comment type="catalytic activity">
    <reaction evidence="14">
        <text>a 5'-end (N(2),N(7)-dimethyl 5'-triphosphoguanosine)-ribonucleoside in snoRNA + S-adenosyl-L-methionine = a 5'-end (N(2),N(2),N(7)-trimethyl 5'-triphosphoguanosine)-ribonucleoside in snoRNA + S-adenosyl-L-homocysteine + H(+)</text>
        <dbReference type="Rhea" id="RHEA:78507"/>
        <dbReference type="Rhea" id="RHEA-COMP:19088"/>
        <dbReference type="Rhea" id="RHEA-COMP:19090"/>
        <dbReference type="ChEBI" id="CHEBI:15378"/>
        <dbReference type="ChEBI" id="CHEBI:57856"/>
        <dbReference type="ChEBI" id="CHEBI:59789"/>
        <dbReference type="ChEBI" id="CHEBI:167623"/>
        <dbReference type="ChEBI" id="CHEBI:172880"/>
    </reaction>
    <physiologicalReaction direction="left-to-right" evidence="14">
        <dbReference type="Rhea" id="RHEA:78508"/>
    </physiologicalReaction>
</comment>
<keyword evidence="5" id="KW-0963">Cytoplasm</keyword>
<feature type="region of interest" description="Disordered" evidence="23">
    <location>
        <begin position="235"/>
        <end position="268"/>
    </location>
</feature>
<dbReference type="SUPFAM" id="SSF53335">
    <property type="entry name" value="S-adenosyl-L-methionine-dependent methyltransferases"/>
    <property type="match status" value="1"/>
</dbReference>
<dbReference type="AlphaFoldDB" id="A0A9D3P9J5"/>
<feature type="region of interest" description="Disordered" evidence="23">
    <location>
        <begin position="101"/>
        <end position="140"/>
    </location>
</feature>
<dbReference type="CDD" id="cd02440">
    <property type="entry name" value="AdoMet_MTases"/>
    <property type="match status" value="1"/>
</dbReference>
<keyword evidence="12" id="KW-0539">Nucleus</keyword>
<evidence type="ECO:0000256" key="4">
    <source>
        <dbReference type="ARBA" id="ARBA00018517"/>
    </source>
</evidence>
<evidence type="ECO:0000256" key="13">
    <source>
        <dbReference type="ARBA" id="ARBA00025783"/>
    </source>
</evidence>
<dbReference type="InterPro" id="IPR019012">
    <property type="entry name" value="RNA_cap_Gua-N2-MeTrfase"/>
</dbReference>
<organism evidence="24 25">
    <name type="scientific">Megalops atlanticus</name>
    <name type="common">Tarpon</name>
    <name type="synonym">Clupea gigantea</name>
    <dbReference type="NCBI Taxonomy" id="7932"/>
    <lineage>
        <taxon>Eukaryota</taxon>
        <taxon>Metazoa</taxon>
        <taxon>Chordata</taxon>
        <taxon>Craniata</taxon>
        <taxon>Vertebrata</taxon>
        <taxon>Euteleostomi</taxon>
        <taxon>Actinopterygii</taxon>
        <taxon>Neopterygii</taxon>
        <taxon>Teleostei</taxon>
        <taxon>Elopiformes</taxon>
        <taxon>Megalopidae</taxon>
        <taxon>Megalops</taxon>
    </lineage>
</organism>
<dbReference type="GO" id="GO:0005737">
    <property type="term" value="C:cytoplasm"/>
    <property type="evidence" value="ECO:0007669"/>
    <property type="project" value="UniProtKB-SubCell"/>
</dbReference>
<feature type="compositionally biased region" description="Low complexity" evidence="23">
    <location>
        <begin position="531"/>
        <end position="543"/>
    </location>
</feature>
<keyword evidence="9" id="KW-0949">S-adenosyl-L-methionine</keyword>
<name>A0A9D3P9J5_MEGAT</name>
<evidence type="ECO:0000256" key="10">
    <source>
        <dbReference type="ARBA" id="ARBA00023015"/>
    </source>
</evidence>
<keyword evidence="6" id="KW-0597">Phosphoprotein</keyword>
<evidence type="ECO:0000256" key="16">
    <source>
        <dbReference type="ARBA" id="ARBA00048763"/>
    </source>
</evidence>
<evidence type="ECO:0000256" key="18">
    <source>
        <dbReference type="ARBA" id="ARBA00049790"/>
    </source>
</evidence>
<feature type="compositionally biased region" description="Basic residues" evidence="23">
    <location>
        <begin position="565"/>
        <end position="580"/>
    </location>
</feature>
<evidence type="ECO:0000313" key="25">
    <source>
        <dbReference type="Proteomes" id="UP001046870"/>
    </source>
</evidence>
<evidence type="ECO:0000256" key="6">
    <source>
        <dbReference type="ARBA" id="ARBA00022553"/>
    </source>
</evidence>
<evidence type="ECO:0000256" key="23">
    <source>
        <dbReference type="SAM" id="MobiDB-lite"/>
    </source>
</evidence>
<evidence type="ECO:0000256" key="20">
    <source>
        <dbReference type="ARBA" id="ARBA00064494"/>
    </source>
</evidence>
<comment type="subunit">
    <text evidence="20">May form homooligomers. Interacts with CREBBP/CBP, EED/WAIT1, EP300/P300, NCOA6/PRIP, PPARBP/PBP and SMN.</text>
</comment>
<evidence type="ECO:0000256" key="21">
    <source>
        <dbReference type="ARBA" id="ARBA00079339"/>
    </source>
</evidence>
<evidence type="ECO:0000256" key="9">
    <source>
        <dbReference type="ARBA" id="ARBA00022691"/>
    </source>
</evidence>
<comment type="catalytic activity">
    <reaction evidence="16">
        <text>a 5'-end (N(2),N(7)-dimethyl 5'-triphosphoguanosine)-ribonucleoside in snRNA + S-adenosyl-L-methionine = a 5'-end (N(2),N(2),N(7)-trimethyl 5'-triphosphoguanosine)-ribonucleoside in snRNA + S-adenosyl-L-homocysteine + H(+)</text>
        <dbReference type="Rhea" id="RHEA:78479"/>
        <dbReference type="Rhea" id="RHEA-COMP:19087"/>
        <dbReference type="Rhea" id="RHEA-COMP:19089"/>
        <dbReference type="ChEBI" id="CHEBI:15378"/>
        <dbReference type="ChEBI" id="CHEBI:57856"/>
        <dbReference type="ChEBI" id="CHEBI:59789"/>
        <dbReference type="ChEBI" id="CHEBI:167623"/>
        <dbReference type="ChEBI" id="CHEBI:172880"/>
    </reaction>
    <physiologicalReaction direction="left-to-right" evidence="16">
        <dbReference type="Rhea" id="RHEA:78480"/>
    </physiologicalReaction>
</comment>
<keyword evidence="25" id="KW-1185">Reference proteome</keyword>
<protein>
    <recommendedName>
        <fullName evidence="4">Trimethylguanosine synthase</fullName>
    </recommendedName>
    <alternativeName>
        <fullName evidence="18">Cap-specific guanine-N(2) methyltransferase</fullName>
    </alternativeName>
    <alternativeName>
        <fullName evidence="21">Nuclear receptor coactivator 6-interacting protein</fullName>
    </alternativeName>
    <alternativeName>
        <fullName evidence="22">PRIP-interacting protein with methyltransferase motif</fullName>
    </alternativeName>
</protein>
<feature type="compositionally biased region" description="Basic and acidic residues" evidence="23">
    <location>
        <begin position="304"/>
        <end position="316"/>
    </location>
</feature>
<feature type="compositionally biased region" description="Low complexity" evidence="23">
    <location>
        <begin position="322"/>
        <end position="339"/>
    </location>
</feature>
<dbReference type="FunFam" id="3.40.50.150:FF:000066">
    <property type="entry name" value="Trimethylguanosine synthase 1"/>
    <property type="match status" value="1"/>
</dbReference>
<evidence type="ECO:0000256" key="22">
    <source>
        <dbReference type="ARBA" id="ARBA00081504"/>
    </source>
</evidence>
<evidence type="ECO:0000256" key="12">
    <source>
        <dbReference type="ARBA" id="ARBA00023242"/>
    </source>
</evidence>
<comment type="catalytic activity">
    <reaction evidence="15">
        <text>a 5'-end (N(7)-methyl 5'-triphosphoguanosine)-ribonucleoside in snoRNA + S-adenosyl-L-methionine = a 5'-end (N(2),N(7)-dimethyl 5'-triphosphoguanosine)-ribonucleoside in snoRNA + S-adenosyl-L-homocysteine + H(+)</text>
        <dbReference type="Rhea" id="RHEA:78475"/>
        <dbReference type="Rhea" id="RHEA-COMP:19086"/>
        <dbReference type="Rhea" id="RHEA-COMP:19088"/>
        <dbReference type="ChEBI" id="CHEBI:15378"/>
        <dbReference type="ChEBI" id="CHEBI:57856"/>
        <dbReference type="ChEBI" id="CHEBI:59789"/>
        <dbReference type="ChEBI" id="CHEBI:156461"/>
        <dbReference type="ChEBI" id="CHEBI:172880"/>
    </reaction>
    <physiologicalReaction direction="left-to-right" evidence="15">
        <dbReference type="Rhea" id="RHEA:78476"/>
    </physiologicalReaction>
</comment>
<keyword evidence="11" id="KW-0804">Transcription</keyword>
<evidence type="ECO:0000256" key="5">
    <source>
        <dbReference type="ARBA" id="ARBA00022490"/>
    </source>
</evidence>
<feature type="region of interest" description="Disordered" evidence="23">
    <location>
        <begin position="288"/>
        <end position="388"/>
    </location>
</feature>
<dbReference type="PANTHER" id="PTHR14741:SF32">
    <property type="entry name" value="TRIMETHYLGUANOSINE SYNTHASE"/>
    <property type="match status" value="1"/>
</dbReference>
<dbReference type="Proteomes" id="UP001046870">
    <property type="component" value="Chromosome 24"/>
</dbReference>
<evidence type="ECO:0000256" key="7">
    <source>
        <dbReference type="ARBA" id="ARBA00022603"/>
    </source>
</evidence>
<proteinExistence type="inferred from homology"/>
<evidence type="ECO:0000256" key="14">
    <source>
        <dbReference type="ARBA" id="ARBA00047418"/>
    </source>
</evidence>
<keyword evidence="10" id="KW-0805">Transcription regulation</keyword>
<evidence type="ECO:0000256" key="3">
    <source>
        <dbReference type="ARBA" id="ARBA00004604"/>
    </source>
</evidence>
<feature type="compositionally biased region" description="Acidic residues" evidence="23">
    <location>
        <begin position="353"/>
        <end position="364"/>
    </location>
</feature>
<dbReference type="PANTHER" id="PTHR14741">
    <property type="entry name" value="S-ADENOSYLMETHIONINE-DEPENDENT METHYLTRANSFERASE RELATED"/>
    <property type="match status" value="1"/>
</dbReference>
<comment type="subcellular location">
    <subcellularLocation>
        <location evidence="2">Cytoplasm</location>
    </subcellularLocation>
    <subcellularLocation>
        <location evidence="1">Nucleus</location>
        <location evidence="1">Cajal body</location>
    </subcellularLocation>
    <subcellularLocation>
        <location evidence="3">Nucleus</location>
        <location evidence="3">Nucleolus</location>
    </subcellularLocation>
</comment>
<accession>A0A9D3P9J5</accession>
<evidence type="ECO:0000256" key="2">
    <source>
        <dbReference type="ARBA" id="ARBA00004496"/>
    </source>
</evidence>
<comment type="catalytic activity">
    <reaction evidence="17">
        <text>a 5'-end (N(7)-methyl 5'-triphosphoguanosine)-ribonucleoside in snRNA + S-adenosyl-L-methionine = a 5'-end (N(2),N(7)-dimethyl 5'-triphosphoguanosine)-ribonucleoside in snRNA + S-adenosyl-L-homocysteine + H(+)</text>
        <dbReference type="Rhea" id="RHEA:78471"/>
        <dbReference type="Rhea" id="RHEA-COMP:19085"/>
        <dbReference type="Rhea" id="RHEA-COMP:19087"/>
        <dbReference type="ChEBI" id="CHEBI:15378"/>
        <dbReference type="ChEBI" id="CHEBI:57856"/>
        <dbReference type="ChEBI" id="CHEBI:59789"/>
        <dbReference type="ChEBI" id="CHEBI:156461"/>
        <dbReference type="ChEBI" id="CHEBI:172880"/>
    </reaction>
    <physiologicalReaction direction="left-to-right" evidence="17">
        <dbReference type="Rhea" id="RHEA:78472"/>
    </physiologicalReaction>
</comment>
<evidence type="ECO:0000256" key="11">
    <source>
        <dbReference type="ARBA" id="ARBA00023163"/>
    </source>
</evidence>
<dbReference type="EMBL" id="JAFDVH010000024">
    <property type="protein sequence ID" value="KAG7455153.1"/>
    <property type="molecule type" value="Genomic_DNA"/>
</dbReference>
<evidence type="ECO:0000256" key="8">
    <source>
        <dbReference type="ARBA" id="ARBA00022679"/>
    </source>
</evidence>
<comment type="caution">
    <text evidence="24">The sequence shown here is derived from an EMBL/GenBank/DDBJ whole genome shotgun (WGS) entry which is preliminary data.</text>
</comment>
<sequence>MGGNHGIAIVVADIFLNLVGLDEDKTIHCLCSRAFAQDWESYRSGFKTRFVETELTGNDSEEGEGEEEEQAEEEEGPADGSEHWDEETALMVSMGLPLEFASSSSQKQQVKTDHISKRGRGKRIGSHWEAEPEVPPTQELQCEEQHAQTVLGTEEAHASESHLGWELYWEQQGQALLWQGWLETHPEDSSDQQVAPWDCPNRKSEWEMHYNQTYYYYRDQFNYWASQGWTVDDTHSVPAQGEAGSNETNQEGRECEGEAGSLGRDSAIGGPEVEEAVNLIGQMSLCSTGCQRGGQSDSQSDQVPRCHGDKPSDGGGRKRSSSSRAGTESAESSQHSSSVEIRRGSLEKRSCHDEEEDDEGDDDPPDRRGVKIKRSHELDADEDPPPGRVEAAWARLGLKRGPNPAFRSTLRLRQGGAAHHKGTSNRCNKHIFFTEEGGTAEPKISTALRKVQSFLEQVLSDGEATPGLDGHADVDGVAVDATRGPGEEEEEREEEDQPARKAEDSAPPAPPQPSLQTDSNEENEGAPKRTLLPLDIPDYLLPDTPEGQVNSESERPSAAETAKTSLKKKKKKTKVMKRKKRKALEVPPEIAAEPDLAKYWVQRYRLFSRFDEGVKLDHEGWFSVTPEKIAQHIALRVQDSFSCDLIIDAFCGVGGNAIQFALTGKRVIAIDIDPVRLALAQNNAGVYGVSDQIDFVQADFLQVAPHLRADVVFLSPLWGGPDYLSADVFDIKTMMLAKLISDKIVYFLPRNADVDQIASLAGPGGRVEVEQNFLNNKLKTITAYFGSLIQSGS</sequence>
<feature type="compositionally biased region" description="Low complexity" evidence="23">
    <location>
        <begin position="293"/>
        <end position="302"/>
    </location>
</feature>
<feature type="compositionally biased region" description="Acidic residues" evidence="23">
    <location>
        <begin position="487"/>
        <end position="496"/>
    </location>
</feature>
<feature type="compositionally biased region" description="Basic and acidic residues" evidence="23">
    <location>
        <begin position="340"/>
        <end position="352"/>
    </location>
</feature>
<dbReference type="InterPro" id="IPR029063">
    <property type="entry name" value="SAM-dependent_MTases_sf"/>
</dbReference>
<dbReference type="OrthoDB" id="194443at2759"/>
<dbReference type="Pfam" id="PF09445">
    <property type="entry name" value="Methyltransf_15"/>
    <property type="match status" value="1"/>
</dbReference>
<dbReference type="Gene3D" id="3.40.50.150">
    <property type="entry name" value="Vaccinia Virus protein VP39"/>
    <property type="match status" value="1"/>
</dbReference>
<feature type="region of interest" description="Disordered" evidence="23">
    <location>
        <begin position="462"/>
        <end position="580"/>
    </location>
</feature>
<evidence type="ECO:0000256" key="17">
    <source>
        <dbReference type="ARBA" id="ARBA00049075"/>
    </source>
</evidence>